<dbReference type="Pfam" id="PF03466">
    <property type="entry name" value="LysR_substrate"/>
    <property type="match status" value="1"/>
</dbReference>
<evidence type="ECO:0000313" key="7">
    <source>
        <dbReference type="Proteomes" id="UP001596119"/>
    </source>
</evidence>
<feature type="domain" description="HTH lysR-type" evidence="5">
    <location>
        <begin position="10"/>
        <end position="67"/>
    </location>
</feature>
<name>A0ABW1I423_9PSEU</name>
<dbReference type="PANTHER" id="PTHR30118:SF15">
    <property type="entry name" value="TRANSCRIPTIONAL REGULATORY PROTEIN"/>
    <property type="match status" value="1"/>
</dbReference>
<gene>
    <name evidence="6" type="ORF">ACFQH9_04520</name>
</gene>
<dbReference type="PRINTS" id="PR00039">
    <property type="entry name" value="HTHLYSR"/>
</dbReference>
<keyword evidence="4" id="KW-0804">Transcription</keyword>
<comment type="similarity">
    <text evidence="1">Belongs to the LysR transcriptional regulatory family.</text>
</comment>
<dbReference type="InterPro" id="IPR037402">
    <property type="entry name" value="YidZ_PBP2"/>
</dbReference>
<dbReference type="Pfam" id="PF00126">
    <property type="entry name" value="HTH_1"/>
    <property type="match status" value="1"/>
</dbReference>
<evidence type="ECO:0000256" key="4">
    <source>
        <dbReference type="ARBA" id="ARBA00023163"/>
    </source>
</evidence>
<dbReference type="InterPro" id="IPR036390">
    <property type="entry name" value="WH_DNA-bd_sf"/>
</dbReference>
<dbReference type="RefSeq" id="WP_379564481.1">
    <property type="nucleotide sequence ID" value="NZ_JBHSQK010000007.1"/>
</dbReference>
<dbReference type="InterPro" id="IPR005119">
    <property type="entry name" value="LysR_subst-bd"/>
</dbReference>
<protein>
    <submittedName>
        <fullName evidence="6">LysR family transcriptional regulator</fullName>
    </submittedName>
</protein>
<dbReference type="EMBL" id="JBHSQK010000007">
    <property type="protein sequence ID" value="MFC5947538.1"/>
    <property type="molecule type" value="Genomic_DNA"/>
</dbReference>
<dbReference type="PANTHER" id="PTHR30118">
    <property type="entry name" value="HTH-TYPE TRANSCRIPTIONAL REGULATOR LEUO-RELATED"/>
    <property type="match status" value="1"/>
</dbReference>
<evidence type="ECO:0000259" key="5">
    <source>
        <dbReference type="PROSITE" id="PS50931"/>
    </source>
</evidence>
<sequence length="311" mass="33792">MTDAGPLRNLNLNLMAHLEALLAFRSVSRAADHLGLSQPTVSAALRRLRRHFGDELIVRDGSRPGLTPLATELLPLATAALGAAERLFTSTTVFDPRTSTREFRLVAGDYWIATVGAALAASVASSGSPVRVRFGRFAVGQAETLDALRTVDGVLAPHGDFREVPHVDLCTAEWVCLVDSGNTRVEKELTRDDLAALPWVAVAGHSGPNAPLWEPLALRRLRQAGIEPHIAVVVDSYLVVPRFVEGTDRIAIVHRGMLDRSGESGRLRVLRCPVDLDPLLLALWWHPQFGEDAGHRWLRKELTSVAGGLSV</sequence>
<evidence type="ECO:0000256" key="3">
    <source>
        <dbReference type="ARBA" id="ARBA00023125"/>
    </source>
</evidence>
<dbReference type="InterPro" id="IPR000847">
    <property type="entry name" value="LysR_HTH_N"/>
</dbReference>
<organism evidence="6 7">
    <name type="scientific">Pseudonocardia lutea</name>
    <dbReference type="NCBI Taxonomy" id="2172015"/>
    <lineage>
        <taxon>Bacteria</taxon>
        <taxon>Bacillati</taxon>
        <taxon>Actinomycetota</taxon>
        <taxon>Actinomycetes</taxon>
        <taxon>Pseudonocardiales</taxon>
        <taxon>Pseudonocardiaceae</taxon>
        <taxon>Pseudonocardia</taxon>
    </lineage>
</organism>
<keyword evidence="7" id="KW-1185">Reference proteome</keyword>
<keyword evidence="3" id="KW-0238">DNA-binding</keyword>
<proteinExistence type="inferred from homology"/>
<dbReference type="PROSITE" id="PS50931">
    <property type="entry name" value="HTH_LYSR"/>
    <property type="match status" value="1"/>
</dbReference>
<dbReference type="SUPFAM" id="SSF46785">
    <property type="entry name" value="Winged helix' DNA-binding domain"/>
    <property type="match status" value="1"/>
</dbReference>
<dbReference type="Gene3D" id="3.40.190.10">
    <property type="entry name" value="Periplasmic binding protein-like II"/>
    <property type="match status" value="2"/>
</dbReference>
<evidence type="ECO:0000256" key="1">
    <source>
        <dbReference type="ARBA" id="ARBA00009437"/>
    </source>
</evidence>
<dbReference type="Proteomes" id="UP001596119">
    <property type="component" value="Unassembled WGS sequence"/>
</dbReference>
<accession>A0ABW1I423</accession>
<dbReference type="InterPro" id="IPR036388">
    <property type="entry name" value="WH-like_DNA-bd_sf"/>
</dbReference>
<evidence type="ECO:0000256" key="2">
    <source>
        <dbReference type="ARBA" id="ARBA00023015"/>
    </source>
</evidence>
<comment type="caution">
    <text evidence="6">The sequence shown here is derived from an EMBL/GenBank/DDBJ whole genome shotgun (WGS) entry which is preliminary data.</text>
</comment>
<dbReference type="CDD" id="cd08417">
    <property type="entry name" value="PBP2_Nitroaromatics_like"/>
    <property type="match status" value="1"/>
</dbReference>
<dbReference type="Gene3D" id="1.10.10.10">
    <property type="entry name" value="Winged helix-like DNA-binding domain superfamily/Winged helix DNA-binding domain"/>
    <property type="match status" value="1"/>
</dbReference>
<evidence type="ECO:0000313" key="6">
    <source>
        <dbReference type="EMBL" id="MFC5947538.1"/>
    </source>
</evidence>
<keyword evidence="2" id="KW-0805">Transcription regulation</keyword>
<dbReference type="SUPFAM" id="SSF53850">
    <property type="entry name" value="Periplasmic binding protein-like II"/>
    <property type="match status" value="1"/>
</dbReference>
<dbReference type="InterPro" id="IPR050389">
    <property type="entry name" value="LysR-type_TF"/>
</dbReference>
<reference evidence="7" key="1">
    <citation type="journal article" date="2019" name="Int. J. Syst. Evol. Microbiol.">
        <title>The Global Catalogue of Microorganisms (GCM) 10K type strain sequencing project: providing services to taxonomists for standard genome sequencing and annotation.</title>
        <authorList>
            <consortium name="The Broad Institute Genomics Platform"/>
            <consortium name="The Broad Institute Genome Sequencing Center for Infectious Disease"/>
            <person name="Wu L."/>
            <person name="Ma J."/>
        </authorList>
    </citation>
    <scope>NUCLEOTIDE SEQUENCE [LARGE SCALE GENOMIC DNA]</scope>
    <source>
        <strain evidence="7">CGMCC 4.7397</strain>
    </source>
</reference>